<keyword evidence="3" id="KW-1185">Reference proteome</keyword>
<gene>
    <name evidence="2" type="ORF">P6P90_06620</name>
</gene>
<evidence type="ECO:0000313" key="2">
    <source>
        <dbReference type="EMBL" id="MDG5753650.1"/>
    </source>
</evidence>
<comment type="caution">
    <text evidence="2">The sequence shown here is derived from an EMBL/GenBank/DDBJ whole genome shotgun (WGS) entry which is preliminary data.</text>
</comment>
<dbReference type="RefSeq" id="WP_124564241.1">
    <property type="nucleotide sequence ID" value="NZ_JARRRY010000002.1"/>
</dbReference>
<dbReference type="EMBL" id="JARULN010000003">
    <property type="protein sequence ID" value="MDG5753650.1"/>
    <property type="molecule type" value="Genomic_DNA"/>
</dbReference>
<evidence type="ECO:0000256" key="1">
    <source>
        <dbReference type="SAM" id="Phobius"/>
    </source>
</evidence>
<organism evidence="2 3">
    <name type="scientific">Ectobacillus antri</name>
    <dbReference type="NCBI Taxonomy" id="2486280"/>
    <lineage>
        <taxon>Bacteria</taxon>
        <taxon>Bacillati</taxon>
        <taxon>Bacillota</taxon>
        <taxon>Bacilli</taxon>
        <taxon>Bacillales</taxon>
        <taxon>Bacillaceae</taxon>
        <taxon>Ectobacillus</taxon>
    </lineage>
</organism>
<evidence type="ECO:0008006" key="4">
    <source>
        <dbReference type="Google" id="ProtNLM"/>
    </source>
</evidence>
<dbReference type="Proteomes" id="UP001218246">
    <property type="component" value="Unassembled WGS sequence"/>
</dbReference>
<reference evidence="2 3" key="1">
    <citation type="submission" date="2023-04" db="EMBL/GenBank/DDBJ databases">
        <title>Ectobacillus antri isolated from activated sludge.</title>
        <authorList>
            <person name="Yan P."/>
            <person name="Liu X."/>
        </authorList>
    </citation>
    <scope>NUCLEOTIDE SEQUENCE [LARGE SCALE GENOMIC DNA]</scope>
    <source>
        <strain evidence="2 3">C18H</strain>
    </source>
</reference>
<keyword evidence="1" id="KW-1133">Transmembrane helix</keyword>
<feature type="transmembrane region" description="Helical" evidence="1">
    <location>
        <begin position="43"/>
        <end position="61"/>
    </location>
</feature>
<name>A0ABT6H4T1_9BACI</name>
<keyword evidence="1" id="KW-0812">Transmembrane</keyword>
<evidence type="ECO:0000313" key="3">
    <source>
        <dbReference type="Proteomes" id="UP001218246"/>
    </source>
</evidence>
<accession>A0ABT6H4T1</accession>
<protein>
    <recommendedName>
        <fullName evidence="4">DUF3976 domain-containing protein</fullName>
    </recommendedName>
</protein>
<keyword evidence="1" id="KW-0472">Membrane</keyword>
<sequence length="62" mass="6834">MFLSYILIIVFLLFGFVATVKIGGKGDEHYDKEMRGNTVRLTLIYVALAVVLLAGLGIYIAI</sequence>
<proteinExistence type="predicted"/>